<comment type="caution">
    <text evidence="1">The sequence shown here is derived from an EMBL/GenBank/DDBJ whole genome shotgun (WGS) entry which is preliminary data.</text>
</comment>
<evidence type="ECO:0000313" key="2">
    <source>
        <dbReference type="Proteomes" id="UP000305238"/>
    </source>
</evidence>
<dbReference type="AlphaFoldDB" id="A0A5S4H3A6"/>
<organism evidence="1 2">
    <name type="scientific">Actinomadura geliboluensis</name>
    <dbReference type="NCBI Taxonomy" id="882440"/>
    <lineage>
        <taxon>Bacteria</taxon>
        <taxon>Bacillati</taxon>
        <taxon>Actinomycetota</taxon>
        <taxon>Actinomycetes</taxon>
        <taxon>Streptosporangiales</taxon>
        <taxon>Thermomonosporaceae</taxon>
        <taxon>Actinomadura</taxon>
    </lineage>
</organism>
<gene>
    <name evidence="1" type="ORF">ETD96_13735</name>
</gene>
<dbReference type="OrthoDB" id="196248at2"/>
<keyword evidence="2" id="KW-1185">Reference proteome</keyword>
<name>A0A5S4H3A6_9ACTN</name>
<evidence type="ECO:0000313" key="1">
    <source>
        <dbReference type="EMBL" id="TMR39733.1"/>
    </source>
</evidence>
<dbReference type="EMBL" id="VCKZ01000081">
    <property type="protein sequence ID" value="TMR39733.1"/>
    <property type="molecule type" value="Genomic_DNA"/>
</dbReference>
<reference evidence="1 2" key="1">
    <citation type="submission" date="2019-05" db="EMBL/GenBank/DDBJ databases">
        <title>Draft genome sequence of Actinomadura geliboluensis A8036.</title>
        <authorList>
            <person name="Saricaoglu S."/>
            <person name="Isik K."/>
        </authorList>
    </citation>
    <scope>NUCLEOTIDE SEQUENCE [LARGE SCALE GENOMIC DNA]</scope>
    <source>
        <strain evidence="1 2">A8036</strain>
    </source>
</reference>
<proteinExistence type="predicted"/>
<sequence>MAMAKKGARRITVDGTEYRWKVRGRPTYCQGSAWSPLVFAVEHGERPGARLVVSLPCAHPSNWMLAPAGVVLPRTVASAIRSAVQAGWTPALPGPVRHMELDDSEIVPCAN</sequence>
<accession>A0A5S4H3A6</accession>
<protein>
    <submittedName>
        <fullName evidence="1">Uncharacterized protein</fullName>
    </submittedName>
</protein>
<dbReference type="Proteomes" id="UP000305238">
    <property type="component" value="Unassembled WGS sequence"/>
</dbReference>